<comment type="caution">
    <text evidence="8">The sequence shown here is derived from an EMBL/GenBank/DDBJ whole genome shotgun (WGS) entry which is preliminary data.</text>
</comment>
<dbReference type="EMBL" id="BAABBP010000009">
    <property type="protein sequence ID" value="GAA3991762.1"/>
    <property type="molecule type" value="Genomic_DNA"/>
</dbReference>
<dbReference type="Pfam" id="PF07690">
    <property type="entry name" value="MFS_1"/>
    <property type="match status" value="1"/>
</dbReference>
<reference evidence="9" key="1">
    <citation type="journal article" date="2019" name="Int. J. Syst. Evol. Microbiol.">
        <title>The Global Catalogue of Microorganisms (GCM) 10K type strain sequencing project: providing services to taxonomists for standard genome sequencing and annotation.</title>
        <authorList>
            <consortium name="The Broad Institute Genomics Platform"/>
            <consortium name="The Broad Institute Genome Sequencing Center for Infectious Disease"/>
            <person name="Wu L."/>
            <person name="Ma J."/>
        </authorList>
    </citation>
    <scope>NUCLEOTIDE SEQUENCE [LARGE SCALE GENOMIC DNA]</scope>
    <source>
        <strain evidence="9">JCM 17561</strain>
    </source>
</reference>
<evidence type="ECO:0000256" key="4">
    <source>
        <dbReference type="ARBA" id="ARBA00022989"/>
    </source>
</evidence>
<dbReference type="InterPro" id="IPR011701">
    <property type="entry name" value="MFS"/>
</dbReference>
<accession>A0ABP7R3E5</accession>
<feature type="transmembrane region" description="Helical" evidence="6">
    <location>
        <begin position="59"/>
        <end position="78"/>
    </location>
</feature>
<dbReference type="Gene3D" id="1.20.1250.20">
    <property type="entry name" value="MFS general substrate transporter like domains"/>
    <property type="match status" value="1"/>
</dbReference>
<feature type="transmembrane region" description="Helical" evidence="6">
    <location>
        <begin position="148"/>
        <end position="170"/>
    </location>
</feature>
<feature type="transmembrane region" description="Helical" evidence="6">
    <location>
        <begin position="279"/>
        <end position="299"/>
    </location>
</feature>
<evidence type="ECO:0000259" key="7">
    <source>
        <dbReference type="PROSITE" id="PS50850"/>
    </source>
</evidence>
<dbReference type="PANTHER" id="PTHR23501">
    <property type="entry name" value="MAJOR FACILITATOR SUPERFAMILY"/>
    <property type="match status" value="1"/>
</dbReference>
<feature type="transmembrane region" description="Helical" evidence="6">
    <location>
        <begin position="90"/>
        <end position="109"/>
    </location>
</feature>
<keyword evidence="3 6" id="KW-0812">Transmembrane</keyword>
<evidence type="ECO:0000256" key="6">
    <source>
        <dbReference type="SAM" id="Phobius"/>
    </source>
</evidence>
<keyword evidence="5 6" id="KW-0472">Membrane</keyword>
<feature type="transmembrane region" description="Helical" evidence="6">
    <location>
        <begin position="311"/>
        <end position="332"/>
    </location>
</feature>
<evidence type="ECO:0000313" key="8">
    <source>
        <dbReference type="EMBL" id="GAA3991762.1"/>
    </source>
</evidence>
<evidence type="ECO:0000313" key="9">
    <source>
        <dbReference type="Proteomes" id="UP001501627"/>
    </source>
</evidence>
<feature type="transmembrane region" description="Helical" evidence="6">
    <location>
        <begin position="115"/>
        <end position="136"/>
    </location>
</feature>
<dbReference type="InterPro" id="IPR036259">
    <property type="entry name" value="MFS_trans_sf"/>
</dbReference>
<comment type="subcellular location">
    <subcellularLocation>
        <location evidence="1">Endomembrane system</location>
        <topology evidence="1">Multi-pass membrane protein</topology>
    </subcellularLocation>
</comment>
<feature type="transmembrane region" description="Helical" evidence="6">
    <location>
        <begin position="368"/>
        <end position="391"/>
    </location>
</feature>
<dbReference type="Proteomes" id="UP001501627">
    <property type="component" value="Unassembled WGS sequence"/>
</dbReference>
<evidence type="ECO:0000256" key="1">
    <source>
        <dbReference type="ARBA" id="ARBA00004127"/>
    </source>
</evidence>
<gene>
    <name evidence="8" type="ORF">GCM10022279_13670</name>
</gene>
<name>A0ABP7R3E5_9BURK</name>
<dbReference type="PROSITE" id="PS50850">
    <property type="entry name" value="MFS"/>
    <property type="match status" value="1"/>
</dbReference>
<feature type="domain" description="Major facilitator superfamily (MFS) profile" evidence="7">
    <location>
        <begin position="25"/>
        <end position="504"/>
    </location>
</feature>
<keyword evidence="9" id="KW-1185">Reference proteome</keyword>
<feature type="transmembrane region" description="Helical" evidence="6">
    <location>
        <begin position="176"/>
        <end position="199"/>
    </location>
</feature>
<dbReference type="CDD" id="cd17502">
    <property type="entry name" value="MFS_Azr1_MDR_like"/>
    <property type="match status" value="1"/>
</dbReference>
<sequence length="582" mass="60904">MTPAATPPSPNQPAPQPTRDTRRWVLAGLMAMMMLAAMDTTIVSTAIPQIVGDLGGLALVSWVFSVYLVAQTVTIPVYGKLSDLVGRKPVLLAGTLIFLAGSAACSFAWNMHALIVFRGLQGLGAGAIMATVMTLAGDLYSVEERAAVQGWLSSVWGMAAIAGPLLGGAFVEYVSWHWIFLVNLPIGALALALIGVYLHESLARRHPHIDYAGSALLLVALACLMLGLLQGGQVWPWASWQVVLVFGAALLALAALVWVERRAREPVMPGWLWRRRTLVGSNLATIAMGLVMMAPSVYLPTFLQSVQGLGAIAAGLVLACISIGWPLASALSGKVYLRLGFRDAALVGGVLILAASLAFVLMPRPQPVALVVLDQIVLGAGFGLLSTPLLVGMQSVVDWGRRGVVTGANMFARYLGQSLGAALFGAIFNATLGARLARAPAQLQGQLPAGVDGVIDALQAGHAGAAAAAYLRGALGAATDALYWGMVALSILLLLALCIAPRHFPVLHEDGAGGVHPPDETQRPAGRGRALWKVRRPPGRPHGQSVHQCALGAAYLPSSHLAIALRCTSSGPSAKRSVRAWA</sequence>
<dbReference type="Gene3D" id="1.20.1720.10">
    <property type="entry name" value="Multidrug resistance protein D"/>
    <property type="match status" value="1"/>
</dbReference>
<organism evidence="8 9">
    <name type="scientific">Comamonas faecalis</name>
    <dbReference type="NCBI Taxonomy" id="1387849"/>
    <lineage>
        <taxon>Bacteria</taxon>
        <taxon>Pseudomonadati</taxon>
        <taxon>Pseudomonadota</taxon>
        <taxon>Betaproteobacteria</taxon>
        <taxon>Burkholderiales</taxon>
        <taxon>Comamonadaceae</taxon>
        <taxon>Comamonas</taxon>
    </lineage>
</organism>
<feature type="transmembrane region" description="Helical" evidence="6">
    <location>
        <begin position="344"/>
        <end position="362"/>
    </location>
</feature>
<evidence type="ECO:0000256" key="5">
    <source>
        <dbReference type="ARBA" id="ARBA00023136"/>
    </source>
</evidence>
<protein>
    <submittedName>
        <fullName evidence="8">MDR family MFS transporter</fullName>
    </submittedName>
</protein>
<keyword evidence="2" id="KW-0813">Transport</keyword>
<evidence type="ECO:0000256" key="3">
    <source>
        <dbReference type="ARBA" id="ARBA00022692"/>
    </source>
</evidence>
<dbReference type="PRINTS" id="PR01036">
    <property type="entry name" value="TCRTETB"/>
</dbReference>
<dbReference type="PANTHER" id="PTHR23501:SF191">
    <property type="entry name" value="VACUOLAR BASIC AMINO ACID TRANSPORTER 4"/>
    <property type="match status" value="1"/>
</dbReference>
<feature type="transmembrane region" description="Helical" evidence="6">
    <location>
        <begin position="211"/>
        <end position="231"/>
    </location>
</feature>
<feature type="transmembrane region" description="Helical" evidence="6">
    <location>
        <begin position="481"/>
        <end position="500"/>
    </location>
</feature>
<proteinExistence type="predicted"/>
<feature type="transmembrane region" description="Helical" evidence="6">
    <location>
        <begin position="411"/>
        <end position="432"/>
    </location>
</feature>
<evidence type="ECO:0000256" key="2">
    <source>
        <dbReference type="ARBA" id="ARBA00022448"/>
    </source>
</evidence>
<feature type="transmembrane region" description="Helical" evidence="6">
    <location>
        <begin position="24"/>
        <end position="47"/>
    </location>
</feature>
<dbReference type="SUPFAM" id="SSF103473">
    <property type="entry name" value="MFS general substrate transporter"/>
    <property type="match status" value="1"/>
</dbReference>
<dbReference type="RefSeq" id="WP_344868955.1">
    <property type="nucleotide sequence ID" value="NZ_BAABBP010000009.1"/>
</dbReference>
<keyword evidence="4 6" id="KW-1133">Transmembrane helix</keyword>
<feature type="transmembrane region" description="Helical" evidence="6">
    <location>
        <begin position="237"/>
        <end position="259"/>
    </location>
</feature>
<dbReference type="InterPro" id="IPR020846">
    <property type="entry name" value="MFS_dom"/>
</dbReference>